<gene>
    <name evidence="2" type="ORF">PXEA_LOCUS36516</name>
</gene>
<reference evidence="2" key="1">
    <citation type="submission" date="2018-11" db="EMBL/GenBank/DDBJ databases">
        <authorList>
            <consortium name="Pathogen Informatics"/>
        </authorList>
    </citation>
    <scope>NUCLEOTIDE SEQUENCE</scope>
</reference>
<proteinExistence type="predicted"/>
<feature type="region of interest" description="Disordered" evidence="1">
    <location>
        <begin position="50"/>
        <end position="110"/>
    </location>
</feature>
<accession>A0A448XRE3</accession>
<feature type="region of interest" description="Disordered" evidence="1">
    <location>
        <begin position="1"/>
        <end position="22"/>
    </location>
</feature>
<feature type="compositionally biased region" description="Polar residues" evidence="1">
    <location>
        <begin position="85"/>
        <end position="99"/>
    </location>
</feature>
<feature type="compositionally biased region" description="Polar residues" evidence="1">
    <location>
        <begin position="50"/>
        <end position="61"/>
    </location>
</feature>
<dbReference type="Proteomes" id="UP000784294">
    <property type="component" value="Unassembled WGS sequence"/>
</dbReference>
<dbReference type="AlphaFoldDB" id="A0A448XRE3"/>
<keyword evidence="3" id="KW-1185">Reference proteome</keyword>
<comment type="caution">
    <text evidence="2">The sequence shown here is derived from an EMBL/GenBank/DDBJ whole genome shotgun (WGS) entry which is preliminary data.</text>
</comment>
<dbReference type="EMBL" id="CAAALY010278654">
    <property type="protein sequence ID" value="VEL43076.1"/>
    <property type="molecule type" value="Genomic_DNA"/>
</dbReference>
<feature type="compositionally biased region" description="Basic residues" evidence="1">
    <location>
        <begin position="66"/>
        <end position="77"/>
    </location>
</feature>
<evidence type="ECO:0000313" key="2">
    <source>
        <dbReference type="EMBL" id="VEL43076.1"/>
    </source>
</evidence>
<name>A0A448XRE3_9PLAT</name>
<organism evidence="2 3">
    <name type="scientific">Protopolystoma xenopodis</name>
    <dbReference type="NCBI Taxonomy" id="117903"/>
    <lineage>
        <taxon>Eukaryota</taxon>
        <taxon>Metazoa</taxon>
        <taxon>Spiralia</taxon>
        <taxon>Lophotrochozoa</taxon>
        <taxon>Platyhelminthes</taxon>
        <taxon>Monogenea</taxon>
        <taxon>Polyopisthocotylea</taxon>
        <taxon>Polystomatidea</taxon>
        <taxon>Polystomatidae</taxon>
        <taxon>Protopolystoma</taxon>
    </lineage>
</organism>
<protein>
    <submittedName>
        <fullName evidence="2">Uncharacterized protein</fullName>
    </submittedName>
</protein>
<evidence type="ECO:0000256" key="1">
    <source>
        <dbReference type="SAM" id="MobiDB-lite"/>
    </source>
</evidence>
<evidence type="ECO:0000313" key="3">
    <source>
        <dbReference type="Proteomes" id="UP000784294"/>
    </source>
</evidence>
<sequence>MPAHSTKIGATENARKGSWVQRRRRPIPLDQLSIGSTGIFMATLFPRQSPSISVKRMSSSSDDVHRNRKRATRSRGMRRPEGRIQTKQLQYNVIPPSSSDELDFRISSTR</sequence>